<dbReference type="SUPFAM" id="SSF53822">
    <property type="entry name" value="Periplasmic binding protein-like I"/>
    <property type="match status" value="2"/>
</dbReference>
<evidence type="ECO:0000256" key="5">
    <source>
        <dbReference type="SAM" id="MobiDB-lite"/>
    </source>
</evidence>
<evidence type="ECO:0000256" key="3">
    <source>
        <dbReference type="ARBA" id="ARBA00022989"/>
    </source>
</evidence>
<evidence type="ECO:0000313" key="9">
    <source>
        <dbReference type="Proteomes" id="UP000076420"/>
    </source>
</evidence>
<keyword evidence="3 6" id="KW-1133">Transmembrane helix</keyword>
<dbReference type="Pfam" id="PF01094">
    <property type="entry name" value="ANF_receptor"/>
    <property type="match status" value="2"/>
</dbReference>
<proteinExistence type="predicted"/>
<evidence type="ECO:0000256" key="1">
    <source>
        <dbReference type="ARBA" id="ARBA00004370"/>
    </source>
</evidence>
<accession>A0A2C9JI27</accession>
<feature type="region of interest" description="Disordered" evidence="5">
    <location>
        <begin position="756"/>
        <end position="856"/>
    </location>
</feature>
<gene>
    <name evidence="8" type="primary">106056370</name>
</gene>
<dbReference type="EnsemblMetazoa" id="BGLB002816-RB">
    <property type="protein sequence ID" value="BGLB002816-PB"/>
    <property type="gene ID" value="BGLB002816"/>
</dbReference>
<dbReference type="KEGG" id="bgt:106056370"/>
<dbReference type="VEuPathDB" id="VectorBase:BGLB002816"/>
<sequence length="900" mass="100042">MLRRRKKKTSIWGLLHIQRLVGRCLLRSLTEVIQSRSECFLHVLSPTCIRWTRRLNIWSCALWILAFFTMHFVMTSTALLTTPQTLNLGILVAESCDAALNAKIDKLVAQAFQDVSVRIQQESGSAVTPLGFSYNLQSHCHLRDVVKNLDDIFGNASSHAILVLASSDLHASLVTMSDIYAKAYISLNSNMLVPSEGLALSLAPSYIQQAMIMSKLLDTYQWQTVHVIHANFKSFSEFAIYFYLRMTFFKFNVTLGNPVKSPVNASDAIPPLKEVGSSKVVLLLMDLADQLTFLAVASSLAMTRDHAFFTFTKTPYDVTYMSLVGLKADVTSQPQFFNDSSSDKVNIFSSVFVIAPSFPADSSRNSTPVFRRKRHLVEKAIPFPETPSSRQFEKQTNSLKFVSETLRQKRIRTISRTPSGETRPCVNSRSGEKVFNIETDTEHSVISRTFHSELRPTVSSSNSKNSQAYLPSVQTEVKSAFSSFVLARNTAPTQGRHDLDFFSVQSVDLQNKNNNFPPRTTTETLQRNIEAATTAKVDEDADSLIFASEEHIFGNSLMGHRLLASESSFKLRIKRDLESFKPSDLDVKSVYDVVYAVAYSVYKHLETSATTEIPQGQTLIQAVRNISFSGNSGEFIIAKDASVHYDFIVYDFNEKSKVLERRIFYAATSPFDWTFESMGEISWPEEIILEPDLCFKQLPNCNDGKLYKIALDSILGDIKLENMLNVTPHETLAKSISAPNFNNKCDIEHLDSHCQPSSGGCSSSSQATNVHDDHHRGAPNHHTSVVKADINITGRAPRNDSASDTLVEMTSESEPPTASVLKNKHSESNDSGFGSERKHSHGNDSFSPAPQGGVASAGFIGVDKQRRTKTSVVSSSDVSLHTNYSMLVDLTDELTPVTEV</sequence>
<dbReference type="InterPro" id="IPR001828">
    <property type="entry name" value="ANF_lig-bd_rcpt"/>
</dbReference>
<reference evidence="8" key="1">
    <citation type="submission" date="2020-05" db="UniProtKB">
        <authorList>
            <consortium name="EnsemblMetazoa"/>
        </authorList>
    </citation>
    <scope>IDENTIFICATION</scope>
    <source>
        <strain evidence="8">BB02</strain>
    </source>
</reference>
<keyword evidence="2 6" id="KW-0812">Transmembrane</keyword>
<dbReference type="Proteomes" id="UP000076420">
    <property type="component" value="Unassembled WGS sequence"/>
</dbReference>
<feature type="transmembrane region" description="Helical" evidence="6">
    <location>
        <begin position="55"/>
        <end position="74"/>
    </location>
</feature>
<evidence type="ECO:0000256" key="2">
    <source>
        <dbReference type="ARBA" id="ARBA00022692"/>
    </source>
</evidence>
<evidence type="ECO:0000313" key="8">
    <source>
        <dbReference type="EnsemblMetazoa" id="BGLB002816-PB"/>
    </source>
</evidence>
<dbReference type="InterPro" id="IPR028082">
    <property type="entry name" value="Peripla_BP_I"/>
</dbReference>
<feature type="compositionally biased region" description="Polar residues" evidence="5">
    <location>
        <begin position="800"/>
        <end position="816"/>
    </location>
</feature>
<feature type="domain" description="Receptor ligand binding region" evidence="7">
    <location>
        <begin position="586"/>
        <end position="653"/>
    </location>
</feature>
<keyword evidence="4 6" id="KW-0472">Membrane</keyword>
<dbReference type="GO" id="GO:0016020">
    <property type="term" value="C:membrane"/>
    <property type="evidence" value="ECO:0007669"/>
    <property type="project" value="UniProtKB-SubCell"/>
</dbReference>
<feature type="compositionally biased region" description="Low complexity" evidence="5">
    <location>
        <begin position="756"/>
        <end position="766"/>
    </location>
</feature>
<comment type="subcellular location">
    <subcellularLocation>
        <location evidence="1">Membrane</location>
    </subcellularLocation>
</comment>
<name>A0A2C9JI27_BIOGL</name>
<protein>
    <recommendedName>
        <fullName evidence="7">Receptor ligand binding region domain-containing protein</fullName>
    </recommendedName>
</protein>
<dbReference type="Gene3D" id="3.40.50.2300">
    <property type="match status" value="1"/>
</dbReference>
<evidence type="ECO:0000256" key="4">
    <source>
        <dbReference type="ARBA" id="ARBA00023136"/>
    </source>
</evidence>
<dbReference type="AlphaFoldDB" id="A0A2C9JI27"/>
<evidence type="ECO:0000259" key="7">
    <source>
        <dbReference type="Pfam" id="PF01094"/>
    </source>
</evidence>
<dbReference type="VEuPathDB" id="VectorBase:BGLAX_032785"/>
<organism evidence="8 9">
    <name type="scientific">Biomphalaria glabrata</name>
    <name type="common">Bloodfluke planorb</name>
    <name type="synonym">Freshwater snail</name>
    <dbReference type="NCBI Taxonomy" id="6526"/>
    <lineage>
        <taxon>Eukaryota</taxon>
        <taxon>Metazoa</taxon>
        <taxon>Spiralia</taxon>
        <taxon>Lophotrochozoa</taxon>
        <taxon>Mollusca</taxon>
        <taxon>Gastropoda</taxon>
        <taxon>Heterobranchia</taxon>
        <taxon>Euthyneura</taxon>
        <taxon>Panpulmonata</taxon>
        <taxon>Hygrophila</taxon>
        <taxon>Lymnaeoidea</taxon>
        <taxon>Planorbidae</taxon>
        <taxon>Biomphalaria</taxon>
    </lineage>
</organism>
<evidence type="ECO:0000256" key="6">
    <source>
        <dbReference type="SAM" id="Phobius"/>
    </source>
</evidence>
<feature type="domain" description="Receptor ligand binding region" evidence="7">
    <location>
        <begin position="158"/>
        <end position="326"/>
    </location>
</feature>